<reference evidence="2 3" key="1">
    <citation type="journal article" date="2023" name="G3 (Bethesda)">
        <title>A chromosome-level genome assembly of Zasmidium syzygii isolated from banana leaves.</title>
        <authorList>
            <person name="van Westerhoven A.C."/>
            <person name="Mehrabi R."/>
            <person name="Talebi R."/>
            <person name="Steentjes M.B.F."/>
            <person name="Corcolon B."/>
            <person name="Chong P.A."/>
            <person name="Kema G.H.J."/>
            <person name="Seidl M.F."/>
        </authorList>
    </citation>
    <scope>NUCLEOTIDE SEQUENCE [LARGE SCALE GENOMIC DNA]</scope>
    <source>
        <strain evidence="2 3">P124</strain>
    </source>
</reference>
<comment type="caution">
    <text evidence="2">The sequence shown here is derived from an EMBL/GenBank/DDBJ whole genome shotgun (WGS) entry which is preliminary data.</text>
</comment>
<sequence length="254" mass="27646">MSTTQHWPRTANFSTAAQAPASLPLSNRITSAAARFSTNLNLAAPGGSDKHALAHARTCRIKPSLRLTPFYLADADFINHPVYYCDCLASLSIAKCKAKHQPPTAHSKHNRFAYPLIPTASSSSHPGCKCYGAPSAFHTTATATADRWTSARQPTNGSTASAFKHAPAQAPVEPPRSAAQQPAEDAGQVPGDDDWMEEYDLTSEVEVKDTEIDNDALDSRPVITLSSEASEVGEYGLSERPWIDYPQEMRYRWT</sequence>
<keyword evidence="3" id="KW-1185">Reference proteome</keyword>
<proteinExistence type="predicted"/>
<feature type="region of interest" description="Disordered" evidence="1">
    <location>
        <begin position="149"/>
        <end position="193"/>
    </location>
</feature>
<organism evidence="2 3">
    <name type="scientific">Zasmidium cellare</name>
    <name type="common">Wine cellar mold</name>
    <name type="synonym">Racodium cellare</name>
    <dbReference type="NCBI Taxonomy" id="395010"/>
    <lineage>
        <taxon>Eukaryota</taxon>
        <taxon>Fungi</taxon>
        <taxon>Dikarya</taxon>
        <taxon>Ascomycota</taxon>
        <taxon>Pezizomycotina</taxon>
        <taxon>Dothideomycetes</taxon>
        <taxon>Dothideomycetidae</taxon>
        <taxon>Mycosphaerellales</taxon>
        <taxon>Mycosphaerellaceae</taxon>
        <taxon>Zasmidium</taxon>
    </lineage>
</organism>
<evidence type="ECO:0000313" key="3">
    <source>
        <dbReference type="Proteomes" id="UP001305779"/>
    </source>
</evidence>
<accession>A0ABR0EGL9</accession>
<protein>
    <submittedName>
        <fullName evidence="2">Uncharacterized protein</fullName>
    </submittedName>
</protein>
<evidence type="ECO:0000313" key="2">
    <source>
        <dbReference type="EMBL" id="KAK4500630.1"/>
    </source>
</evidence>
<name>A0ABR0EGL9_ZASCE</name>
<dbReference type="Proteomes" id="UP001305779">
    <property type="component" value="Unassembled WGS sequence"/>
</dbReference>
<dbReference type="EMBL" id="JAXOVC010000006">
    <property type="protein sequence ID" value="KAK4500630.1"/>
    <property type="molecule type" value="Genomic_DNA"/>
</dbReference>
<feature type="compositionally biased region" description="Polar residues" evidence="1">
    <location>
        <begin position="150"/>
        <end position="161"/>
    </location>
</feature>
<gene>
    <name evidence="2" type="ORF">PRZ48_008819</name>
</gene>
<evidence type="ECO:0000256" key="1">
    <source>
        <dbReference type="SAM" id="MobiDB-lite"/>
    </source>
</evidence>